<keyword evidence="3" id="KW-0813">Transport</keyword>
<comment type="similarity">
    <text evidence="2">Belongs to the TMEM175 family.</text>
</comment>
<evidence type="ECO:0000256" key="1">
    <source>
        <dbReference type="ARBA" id="ARBA00004141"/>
    </source>
</evidence>
<evidence type="ECO:0000313" key="14">
    <source>
        <dbReference type="EMBL" id="EHJ55950.1"/>
    </source>
</evidence>
<dbReference type="GO" id="GO:0015252">
    <property type="term" value="F:proton channel activity"/>
    <property type="evidence" value="ECO:0007669"/>
    <property type="project" value="InterPro"/>
</dbReference>
<evidence type="ECO:0000256" key="7">
    <source>
        <dbReference type="ARBA" id="ARBA00022958"/>
    </source>
</evidence>
<evidence type="ECO:0000256" key="9">
    <source>
        <dbReference type="ARBA" id="ARBA00023065"/>
    </source>
</evidence>
<comment type="catalytic activity">
    <reaction evidence="12">
        <text>K(+)(in) = K(+)(out)</text>
        <dbReference type="Rhea" id="RHEA:29463"/>
        <dbReference type="ChEBI" id="CHEBI:29103"/>
    </reaction>
</comment>
<feature type="transmembrane region" description="Helical" evidence="13">
    <location>
        <begin position="40"/>
        <end position="59"/>
    </location>
</feature>
<dbReference type="RefSeq" id="WP_006738726.1">
    <property type="nucleotide sequence ID" value="NZ_AEUZ02000001.1"/>
</dbReference>
<accession>G5KGQ2</accession>
<keyword evidence="11" id="KW-0407">Ion channel</keyword>
<reference evidence="14 15" key="1">
    <citation type="journal article" date="2014" name="Int. J. Syst. Evol. Microbiol.">
        <title>Phylogenomics and the dynamic genome evolution of the genus Streptococcus.</title>
        <authorList>
            <consortium name="The Broad Institute Genome Sequencing Platform"/>
            <person name="Richards V.P."/>
            <person name="Palmer S.R."/>
            <person name="Pavinski Bitar P.D."/>
            <person name="Qin X."/>
            <person name="Weinstock G.M."/>
            <person name="Highlander S.K."/>
            <person name="Town C.D."/>
            <person name="Burne R.A."/>
            <person name="Stanhope M.J."/>
        </authorList>
    </citation>
    <scope>NUCLEOTIDE SEQUENCE [LARGE SCALE GENOMIC DNA]</scope>
    <source>
        <strain evidence="14 15">2285-97</strain>
    </source>
</reference>
<keyword evidence="15" id="KW-1185">Reference proteome</keyword>
<dbReference type="STRING" id="764291.STRUR_0074"/>
<evidence type="ECO:0000256" key="4">
    <source>
        <dbReference type="ARBA" id="ARBA00022538"/>
    </source>
</evidence>
<evidence type="ECO:0000256" key="11">
    <source>
        <dbReference type="ARBA" id="ARBA00023303"/>
    </source>
</evidence>
<feature type="transmembrane region" description="Helical" evidence="13">
    <location>
        <begin position="150"/>
        <end position="178"/>
    </location>
</feature>
<evidence type="ECO:0000256" key="5">
    <source>
        <dbReference type="ARBA" id="ARBA00022692"/>
    </source>
</evidence>
<keyword evidence="9" id="KW-0406">Ion transport</keyword>
<keyword evidence="4" id="KW-0633">Potassium transport</keyword>
<evidence type="ECO:0000256" key="2">
    <source>
        <dbReference type="ARBA" id="ARBA00006920"/>
    </source>
</evidence>
<dbReference type="Pfam" id="PF06736">
    <property type="entry name" value="TMEM175"/>
    <property type="match status" value="1"/>
</dbReference>
<comment type="caution">
    <text evidence="14">The sequence shown here is derived from an EMBL/GenBank/DDBJ whole genome shotgun (WGS) entry which is preliminary data.</text>
</comment>
<proteinExistence type="inferred from homology"/>
<dbReference type="GO" id="GO:0005267">
    <property type="term" value="F:potassium channel activity"/>
    <property type="evidence" value="ECO:0007669"/>
    <property type="project" value="UniProtKB-KW"/>
</dbReference>
<feature type="transmembrane region" description="Helical" evidence="13">
    <location>
        <begin position="12"/>
        <end position="28"/>
    </location>
</feature>
<evidence type="ECO:0000256" key="8">
    <source>
        <dbReference type="ARBA" id="ARBA00022989"/>
    </source>
</evidence>
<dbReference type="Proteomes" id="UP000005388">
    <property type="component" value="Unassembled WGS sequence"/>
</dbReference>
<keyword evidence="10 13" id="KW-0472">Membrane</keyword>
<sequence>MTKQIKERFDALSDAIIAIIMTILVLEIKIPSSSKELPSFAYAIGLFLISFVIVFNFWYRRTQIMSVNDSLSYKAFVQDVIAHMLLALFPLATKMLVEYQDKWVAILFYGTVNFVTALLLSWMTLNLTLQNAKTDTKNQKYNIREFYMKRLIMVSGMDIFSMVLALLFNKVGIFLYLVSPLMEFWMNYKRGVIFETAIANGYTFEDYIGGKNQGEQRKIRTKEPKH</sequence>
<evidence type="ECO:0000313" key="15">
    <source>
        <dbReference type="Proteomes" id="UP000005388"/>
    </source>
</evidence>
<evidence type="ECO:0000256" key="13">
    <source>
        <dbReference type="SAM" id="Phobius"/>
    </source>
</evidence>
<gene>
    <name evidence="14" type="ORF">STRUR_0074</name>
</gene>
<evidence type="ECO:0000256" key="3">
    <source>
        <dbReference type="ARBA" id="ARBA00022448"/>
    </source>
</evidence>
<dbReference type="GO" id="GO:0016020">
    <property type="term" value="C:membrane"/>
    <property type="evidence" value="ECO:0007669"/>
    <property type="project" value="UniProtKB-SubCell"/>
</dbReference>
<dbReference type="InterPro" id="IPR010617">
    <property type="entry name" value="TMEM175-like"/>
</dbReference>
<feature type="transmembrane region" description="Helical" evidence="13">
    <location>
        <begin position="71"/>
        <end position="91"/>
    </location>
</feature>
<dbReference type="eggNOG" id="COG3548">
    <property type="taxonomic scope" value="Bacteria"/>
</dbReference>
<evidence type="ECO:0000256" key="10">
    <source>
        <dbReference type="ARBA" id="ARBA00023136"/>
    </source>
</evidence>
<organism evidence="14 15">
    <name type="scientific">Streptococcus urinalis 2285-97</name>
    <dbReference type="NCBI Taxonomy" id="764291"/>
    <lineage>
        <taxon>Bacteria</taxon>
        <taxon>Bacillati</taxon>
        <taxon>Bacillota</taxon>
        <taxon>Bacilli</taxon>
        <taxon>Lactobacillales</taxon>
        <taxon>Streptococcaceae</taxon>
        <taxon>Streptococcus</taxon>
    </lineage>
</organism>
<name>G5KGQ2_9STRE</name>
<keyword evidence="6" id="KW-0631">Potassium channel</keyword>
<evidence type="ECO:0000256" key="6">
    <source>
        <dbReference type="ARBA" id="ARBA00022826"/>
    </source>
</evidence>
<keyword evidence="7" id="KW-0630">Potassium</keyword>
<comment type="subcellular location">
    <subcellularLocation>
        <location evidence="1">Membrane</location>
        <topology evidence="1">Multi-pass membrane protein</topology>
    </subcellularLocation>
</comment>
<evidence type="ECO:0008006" key="16">
    <source>
        <dbReference type="Google" id="ProtNLM"/>
    </source>
</evidence>
<feature type="transmembrane region" description="Helical" evidence="13">
    <location>
        <begin position="103"/>
        <end position="129"/>
    </location>
</feature>
<dbReference type="AlphaFoldDB" id="G5KGQ2"/>
<keyword evidence="8 13" id="KW-1133">Transmembrane helix</keyword>
<dbReference type="EMBL" id="AEUZ02000001">
    <property type="protein sequence ID" value="EHJ55950.1"/>
    <property type="molecule type" value="Genomic_DNA"/>
</dbReference>
<keyword evidence="5 13" id="KW-0812">Transmembrane</keyword>
<evidence type="ECO:0000256" key="12">
    <source>
        <dbReference type="ARBA" id="ARBA00034430"/>
    </source>
</evidence>
<protein>
    <recommendedName>
        <fullName evidence="16">DUF1211 domain-containing protein</fullName>
    </recommendedName>
</protein>